<keyword evidence="3" id="KW-1185">Reference proteome</keyword>
<evidence type="ECO:0000313" key="3">
    <source>
        <dbReference type="Proteomes" id="UP000503483"/>
    </source>
</evidence>
<reference evidence="2 3" key="1">
    <citation type="submission" date="2019-08" db="EMBL/GenBank/DDBJ databases">
        <title>Complete genome sequence of Arcobacter acticola.</title>
        <authorList>
            <person name="Miller W."/>
        </authorList>
    </citation>
    <scope>NUCLEOTIDE SEQUENCE [LARGE SCALE GENOMIC DNA]</scope>
    <source>
        <strain evidence="2 3">KCTC 52212</strain>
    </source>
</reference>
<dbReference type="InterPro" id="IPR009045">
    <property type="entry name" value="Zn_M74/Hedgehog-like"/>
</dbReference>
<protein>
    <submittedName>
        <fullName evidence="2">D-alanyl-D-alanine carboxypeptidase, peptidase M15 family</fullName>
    </submittedName>
</protein>
<feature type="domain" description="Peptidase M15C" evidence="1">
    <location>
        <begin position="122"/>
        <end position="206"/>
    </location>
</feature>
<sequence length="207" mass="24030">MKILLFLVFILTSYLNASNIRLIDENYAKQMEGIAYQKECPVSLDDLRIVNVKYLGFDDKEHFGDIVVHKDISLEVSQIFEELLAINYPIRKIFPIEKYNGDDFESIEDDNTSAFNCRKAEGSNKYSKHSYGKAIDINPLENPYVYKDGTTSHKDSIKYLTRVENNDSIENKAVLTSSSKAVQIFKKYGWKWGGDWKNIKDYQHFNK</sequence>
<dbReference type="RefSeq" id="WP_228720471.1">
    <property type="nucleotide sequence ID" value="NZ_CP042652.1"/>
</dbReference>
<dbReference type="Proteomes" id="UP000503483">
    <property type="component" value="Chromosome"/>
</dbReference>
<name>A0A6M8EKK0_9BACT</name>
<dbReference type="GO" id="GO:0004180">
    <property type="term" value="F:carboxypeptidase activity"/>
    <property type="evidence" value="ECO:0007669"/>
    <property type="project" value="UniProtKB-KW"/>
</dbReference>
<keyword evidence="2" id="KW-0378">Hydrolase</keyword>
<dbReference type="SUPFAM" id="SSF55166">
    <property type="entry name" value="Hedgehog/DD-peptidase"/>
    <property type="match status" value="1"/>
</dbReference>
<dbReference type="InterPro" id="IPR039561">
    <property type="entry name" value="Peptidase_M15C"/>
</dbReference>
<accession>A0A6M8EKK0</accession>
<dbReference type="AlphaFoldDB" id="A0A6M8EKK0"/>
<organism evidence="2 3">
    <name type="scientific">Arcobacter acticola</name>
    <dbReference type="NCBI Taxonomy" id="1849015"/>
    <lineage>
        <taxon>Bacteria</taxon>
        <taxon>Pseudomonadati</taxon>
        <taxon>Campylobacterota</taxon>
        <taxon>Epsilonproteobacteria</taxon>
        <taxon>Campylobacterales</taxon>
        <taxon>Arcobacteraceae</taxon>
        <taxon>Arcobacter</taxon>
    </lineage>
</organism>
<dbReference type="KEGG" id="paco:AACT_1869"/>
<proteinExistence type="predicted"/>
<dbReference type="CDD" id="cd14845">
    <property type="entry name" value="L-Ala-D-Glu_peptidase_like"/>
    <property type="match status" value="1"/>
</dbReference>
<dbReference type="Pfam" id="PF13539">
    <property type="entry name" value="Peptidase_M15_4"/>
    <property type="match status" value="1"/>
</dbReference>
<evidence type="ECO:0000313" key="2">
    <source>
        <dbReference type="EMBL" id="QKE29018.1"/>
    </source>
</evidence>
<keyword evidence="2" id="KW-0645">Protease</keyword>
<dbReference type="EMBL" id="CP042652">
    <property type="protein sequence ID" value="QKE29018.1"/>
    <property type="molecule type" value="Genomic_DNA"/>
</dbReference>
<keyword evidence="2" id="KW-0121">Carboxypeptidase</keyword>
<gene>
    <name evidence="2" type="ORF">AACT_1869</name>
</gene>
<dbReference type="Gene3D" id="3.30.1380.10">
    <property type="match status" value="1"/>
</dbReference>
<evidence type="ECO:0000259" key="1">
    <source>
        <dbReference type="Pfam" id="PF13539"/>
    </source>
</evidence>